<accession>A0AAV4PTC3</accession>
<dbReference type="AlphaFoldDB" id="A0AAV4PTC3"/>
<evidence type="ECO:0000313" key="3">
    <source>
        <dbReference type="Proteomes" id="UP001054837"/>
    </source>
</evidence>
<comment type="caution">
    <text evidence="2">The sequence shown here is derived from an EMBL/GenBank/DDBJ whole genome shotgun (WGS) entry which is preliminary data.</text>
</comment>
<sequence length="266" mass="28923">MGRCITDPVSPISSGGNNFDLIMAVPRAHFLGYDNGGPRGLGLVFGETWGQEGIPHDTQSYDCPPVAKPNPLQTESSSNDTKVQSPVGAIVKFGDNDRTWRFPNDWPRTHRTHIIKRYLKQGVGEKKIPAAIEAEGGGLPVTQTTLVIWTPPVTGWLKNTAKGGGGAREGGEMGEGGDWNRGSSPARKAPSNQAENCANAANDVTRGLISQLRPSGDRNEHFNYSFQRFTLPPPPFPSLCLQDFPSLYPLPPRFHFATVPLRVLIL</sequence>
<dbReference type="Proteomes" id="UP001054837">
    <property type="component" value="Unassembled WGS sequence"/>
</dbReference>
<evidence type="ECO:0000256" key="1">
    <source>
        <dbReference type="SAM" id="MobiDB-lite"/>
    </source>
</evidence>
<feature type="compositionally biased region" description="Gly residues" evidence="1">
    <location>
        <begin position="162"/>
        <end position="179"/>
    </location>
</feature>
<organism evidence="2 3">
    <name type="scientific">Caerostris darwini</name>
    <dbReference type="NCBI Taxonomy" id="1538125"/>
    <lineage>
        <taxon>Eukaryota</taxon>
        <taxon>Metazoa</taxon>
        <taxon>Ecdysozoa</taxon>
        <taxon>Arthropoda</taxon>
        <taxon>Chelicerata</taxon>
        <taxon>Arachnida</taxon>
        <taxon>Araneae</taxon>
        <taxon>Araneomorphae</taxon>
        <taxon>Entelegynae</taxon>
        <taxon>Araneoidea</taxon>
        <taxon>Araneidae</taxon>
        <taxon>Caerostris</taxon>
    </lineage>
</organism>
<reference evidence="2 3" key="1">
    <citation type="submission" date="2021-06" db="EMBL/GenBank/DDBJ databases">
        <title>Caerostris darwini draft genome.</title>
        <authorList>
            <person name="Kono N."/>
            <person name="Arakawa K."/>
        </authorList>
    </citation>
    <scope>NUCLEOTIDE SEQUENCE [LARGE SCALE GENOMIC DNA]</scope>
</reference>
<feature type="region of interest" description="Disordered" evidence="1">
    <location>
        <begin position="158"/>
        <end position="194"/>
    </location>
</feature>
<name>A0AAV4PTC3_9ARAC</name>
<protein>
    <submittedName>
        <fullName evidence="2">Uncharacterized protein</fullName>
    </submittedName>
</protein>
<dbReference type="EMBL" id="BPLQ01003166">
    <property type="protein sequence ID" value="GIX98457.1"/>
    <property type="molecule type" value="Genomic_DNA"/>
</dbReference>
<keyword evidence="3" id="KW-1185">Reference proteome</keyword>
<evidence type="ECO:0000313" key="2">
    <source>
        <dbReference type="EMBL" id="GIX98457.1"/>
    </source>
</evidence>
<proteinExistence type="predicted"/>
<gene>
    <name evidence="2" type="ORF">CDAR_240491</name>
</gene>